<sequence>MFRSLFKAKQNIKFFRAFSDSKLPEVKWRGDGLNTLPNKVGTKSELKEDNPNWKATKGDGKSIYDCENESWCIPKGEPLVRTYKKINVKLDMDEHIGPEWIDANLRED</sequence>
<evidence type="ECO:0000313" key="1">
    <source>
        <dbReference type="EMBL" id="QHU14811.1"/>
    </source>
</evidence>
<accession>A0A6C0KCA0</accession>
<organism evidence="1">
    <name type="scientific">viral metagenome</name>
    <dbReference type="NCBI Taxonomy" id="1070528"/>
    <lineage>
        <taxon>unclassified sequences</taxon>
        <taxon>metagenomes</taxon>
        <taxon>organismal metagenomes</taxon>
    </lineage>
</organism>
<reference evidence="1" key="1">
    <citation type="journal article" date="2020" name="Nature">
        <title>Giant virus diversity and host interactions through global metagenomics.</title>
        <authorList>
            <person name="Schulz F."/>
            <person name="Roux S."/>
            <person name="Paez-Espino D."/>
            <person name="Jungbluth S."/>
            <person name="Walsh D.A."/>
            <person name="Denef V.J."/>
            <person name="McMahon K.D."/>
            <person name="Konstantinidis K.T."/>
            <person name="Eloe-Fadrosh E.A."/>
            <person name="Kyrpides N.C."/>
            <person name="Woyke T."/>
        </authorList>
    </citation>
    <scope>NUCLEOTIDE SEQUENCE</scope>
    <source>
        <strain evidence="1">GVMAG-S-1102244-55</strain>
    </source>
</reference>
<protein>
    <submittedName>
        <fullName evidence="1">Uncharacterized protein</fullName>
    </submittedName>
</protein>
<dbReference type="EMBL" id="MN740847">
    <property type="protein sequence ID" value="QHU14811.1"/>
    <property type="molecule type" value="Genomic_DNA"/>
</dbReference>
<dbReference type="AlphaFoldDB" id="A0A6C0KCA0"/>
<proteinExistence type="predicted"/>
<name>A0A6C0KCA0_9ZZZZ</name>